<dbReference type="Pfam" id="PF13406">
    <property type="entry name" value="SLT_2"/>
    <property type="match status" value="1"/>
</dbReference>
<dbReference type="InterPro" id="IPR023346">
    <property type="entry name" value="Lysozyme-like_dom_sf"/>
</dbReference>
<dbReference type="NCBIfam" id="TIGR02283">
    <property type="entry name" value="MltB_2"/>
    <property type="match status" value="1"/>
</dbReference>
<organism evidence="2 3">
    <name type="scientific">Alterisphingorhabdus coralli</name>
    <dbReference type="NCBI Taxonomy" id="3071408"/>
    <lineage>
        <taxon>Bacteria</taxon>
        <taxon>Pseudomonadati</taxon>
        <taxon>Pseudomonadota</taxon>
        <taxon>Alphaproteobacteria</taxon>
        <taxon>Sphingomonadales</taxon>
        <taxon>Sphingomonadaceae</taxon>
        <taxon>Alterisphingorhabdus (ex Yan et al. 2024)</taxon>
    </lineage>
</organism>
<sequence length="364" mass="39438">MNFTTFILRRSRFSRTSSAASKPIGRIAKVAALSIVALGTSASGQSSETFNSYLPKLLAQSRQAGVSQATLDRVAPTISLSESALRIERRARGGGGGPNRRIPPFTGSDEQRAIIGKRAKGQSKYLQLRPIFDRIKRDTGVPAGVILAIYGKESNFGSYTGNFDIPSVLASLAYEGRRRELFSGEFIAAMKMIDRGVPRSRLTGSFAGAMGKPQFLPSVYLRLAADGNGDGEADIWNSEADAMVSIANYLSNAGWRRGESWGMAVSVPSSLDRDAVANHTVPQRCPRVFARHSEWKTVAEWRALGVLPKSAKRLDDGVLTTLLEPDFEGKTAYLLTGNYRAILDYNCSNFYALSVGLLADEIAG</sequence>
<dbReference type="PANTHER" id="PTHR30163">
    <property type="entry name" value="MEMBRANE-BOUND LYTIC MUREIN TRANSGLYCOSYLASE B"/>
    <property type="match status" value="1"/>
</dbReference>
<evidence type="ECO:0000259" key="1">
    <source>
        <dbReference type="Pfam" id="PF13406"/>
    </source>
</evidence>
<feature type="domain" description="Transglycosylase SLT" evidence="1">
    <location>
        <begin position="50"/>
        <end position="360"/>
    </location>
</feature>
<dbReference type="RefSeq" id="WP_317080254.1">
    <property type="nucleotide sequence ID" value="NZ_CP136594.1"/>
</dbReference>
<dbReference type="InterPro" id="IPR011970">
    <property type="entry name" value="MltB_2"/>
</dbReference>
<dbReference type="EMBL" id="CP136594">
    <property type="protein sequence ID" value="WOE74022.1"/>
    <property type="molecule type" value="Genomic_DNA"/>
</dbReference>
<reference evidence="2 3" key="1">
    <citation type="submission" date="2023-10" db="EMBL/GenBank/DDBJ databases">
        <title>Complete genome sequence of a Sphingomonadaceae bacterium.</title>
        <authorList>
            <person name="Yan C."/>
        </authorList>
    </citation>
    <scope>NUCLEOTIDE SEQUENCE [LARGE SCALE GENOMIC DNA]</scope>
    <source>
        <strain evidence="2 3">SCSIO 66989</strain>
    </source>
</reference>
<accession>A0AA97F6J2</accession>
<dbReference type="PANTHER" id="PTHR30163:SF8">
    <property type="entry name" value="LYTIC MUREIN TRANSGLYCOSYLASE"/>
    <property type="match status" value="1"/>
</dbReference>
<dbReference type="Gene3D" id="1.10.8.350">
    <property type="entry name" value="Bacterial muramidase"/>
    <property type="match status" value="1"/>
</dbReference>
<dbReference type="InterPro" id="IPR043426">
    <property type="entry name" value="MltB-like"/>
</dbReference>
<dbReference type="InterPro" id="IPR031304">
    <property type="entry name" value="SLT_2"/>
</dbReference>
<dbReference type="SUPFAM" id="SSF53955">
    <property type="entry name" value="Lysozyme-like"/>
    <property type="match status" value="1"/>
</dbReference>
<dbReference type="AlphaFoldDB" id="A0AA97F6J2"/>
<protein>
    <submittedName>
        <fullName evidence="2">Lytic murein transglycosylase</fullName>
    </submittedName>
</protein>
<evidence type="ECO:0000313" key="3">
    <source>
        <dbReference type="Proteomes" id="UP001302429"/>
    </source>
</evidence>
<evidence type="ECO:0000313" key="2">
    <source>
        <dbReference type="EMBL" id="WOE74022.1"/>
    </source>
</evidence>
<dbReference type="KEGG" id="acoa:RB602_09120"/>
<dbReference type="Proteomes" id="UP001302429">
    <property type="component" value="Chromosome"/>
</dbReference>
<dbReference type="Gene3D" id="1.10.530.10">
    <property type="match status" value="1"/>
</dbReference>
<proteinExistence type="predicted"/>
<dbReference type="GO" id="GO:0009253">
    <property type="term" value="P:peptidoglycan catabolic process"/>
    <property type="evidence" value="ECO:0007669"/>
    <property type="project" value="TreeGrafter"/>
</dbReference>
<keyword evidence="3" id="KW-1185">Reference proteome</keyword>
<dbReference type="GO" id="GO:0008933">
    <property type="term" value="F:peptidoglycan lytic transglycosylase activity"/>
    <property type="evidence" value="ECO:0007669"/>
    <property type="project" value="TreeGrafter"/>
</dbReference>
<name>A0AA97F6J2_9SPHN</name>
<gene>
    <name evidence="2" type="ORF">RB602_09120</name>
</gene>